<gene>
    <name evidence="2" type="ORF">K7C98_22035</name>
</gene>
<keyword evidence="3" id="KW-1185">Reference proteome</keyword>
<dbReference type="Proteomes" id="UP001139031">
    <property type="component" value="Unassembled WGS sequence"/>
</dbReference>
<organism evidence="2 3">
    <name type="scientific">Nannocystis pusilla</name>
    <dbReference type="NCBI Taxonomy" id="889268"/>
    <lineage>
        <taxon>Bacteria</taxon>
        <taxon>Pseudomonadati</taxon>
        <taxon>Myxococcota</taxon>
        <taxon>Polyangia</taxon>
        <taxon>Nannocystales</taxon>
        <taxon>Nannocystaceae</taxon>
        <taxon>Nannocystis</taxon>
    </lineage>
</organism>
<evidence type="ECO:0000256" key="1">
    <source>
        <dbReference type="SAM" id="MobiDB-lite"/>
    </source>
</evidence>
<protein>
    <submittedName>
        <fullName evidence="2">Uncharacterized protein</fullName>
    </submittedName>
</protein>
<sequence>MTAVLLGATVPACGDSSAKDCTPGSVGCECATGGQCFAGLQCLSNFCVDAPGTASASASASNTNDPDTSGEPTSTSTPTSDGPDSEGHEAGGPQILQFLTNVNTITEAESVTFTAVVTDPDGVADVIGGSLTSPDGSISFGAFATSGEEGAYSLALSWSQIHQADSIEFESPSIVRTFRAEFFDQSGKSAWKTVDITLSCDDGVRITPASCDAVCTDLDSDDLNCSHCAIECKVWKESSDVGRCINSACSPTYYGCVNFMEFVNCNETCAAEGEACVVGGCEGQTSIDSSGSCSSNSSGNGAHACTDDPSSTNTSCCCTQTI</sequence>
<proteinExistence type="predicted"/>
<reference evidence="2" key="1">
    <citation type="submission" date="2021-08" db="EMBL/GenBank/DDBJ databases">
        <authorList>
            <person name="Stevens D.C."/>
        </authorList>
    </citation>
    <scope>NUCLEOTIDE SEQUENCE</scope>
    <source>
        <strain evidence="2">DSM 53165</strain>
    </source>
</reference>
<dbReference type="EMBL" id="JAIRAU010000028">
    <property type="protein sequence ID" value="MBZ5711931.1"/>
    <property type="molecule type" value="Genomic_DNA"/>
</dbReference>
<evidence type="ECO:0000313" key="3">
    <source>
        <dbReference type="Proteomes" id="UP001139031"/>
    </source>
</evidence>
<feature type="region of interest" description="Disordered" evidence="1">
    <location>
        <begin position="56"/>
        <end position="92"/>
    </location>
</feature>
<evidence type="ECO:0000313" key="2">
    <source>
        <dbReference type="EMBL" id="MBZ5711931.1"/>
    </source>
</evidence>
<accession>A0ABS7TV59</accession>
<feature type="compositionally biased region" description="Low complexity" evidence="1">
    <location>
        <begin position="56"/>
        <end position="82"/>
    </location>
</feature>
<comment type="caution">
    <text evidence="2">The sequence shown here is derived from an EMBL/GenBank/DDBJ whole genome shotgun (WGS) entry which is preliminary data.</text>
</comment>
<name>A0ABS7TV59_9BACT</name>
<dbReference type="RefSeq" id="WP_224193694.1">
    <property type="nucleotide sequence ID" value="NZ_JAIRAU010000028.1"/>
</dbReference>